<organism evidence="2 3">
    <name type="scientific">Sparassis crispa</name>
    <dbReference type="NCBI Taxonomy" id="139825"/>
    <lineage>
        <taxon>Eukaryota</taxon>
        <taxon>Fungi</taxon>
        <taxon>Dikarya</taxon>
        <taxon>Basidiomycota</taxon>
        <taxon>Agaricomycotina</taxon>
        <taxon>Agaricomycetes</taxon>
        <taxon>Polyporales</taxon>
        <taxon>Sparassidaceae</taxon>
        <taxon>Sparassis</taxon>
    </lineage>
</organism>
<feature type="region of interest" description="Disordered" evidence="1">
    <location>
        <begin position="1"/>
        <end position="24"/>
    </location>
</feature>
<evidence type="ECO:0000256" key="1">
    <source>
        <dbReference type="SAM" id="MobiDB-lite"/>
    </source>
</evidence>
<dbReference type="AlphaFoldDB" id="A0A401GQ71"/>
<dbReference type="InParanoid" id="A0A401GQ71"/>
<name>A0A401GQ71_9APHY</name>
<dbReference type="EMBL" id="BFAD01000006">
    <property type="protein sequence ID" value="GBE84381.1"/>
    <property type="molecule type" value="Genomic_DNA"/>
</dbReference>
<sequence length="71" mass="7924">MPKVELPDAEEVEDDEDDEMHGRPESEALALPSDFSSGERKAFVLEILASFEKRIRIGLAHDLLSAIKESL</sequence>
<dbReference type="Proteomes" id="UP000287166">
    <property type="component" value="Unassembled WGS sequence"/>
</dbReference>
<keyword evidence="3" id="KW-1185">Reference proteome</keyword>
<accession>A0A401GQ71</accession>
<gene>
    <name evidence="2" type="ORF">SCP_0603600</name>
</gene>
<comment type="caution">
    <text evidence="2">The sequence shown here is derived from an EMBL/GenBank/DDBJ whole genome shotgun (WGS) entry which is preliminary data.</text>
</comment>
<evidence type="ECO:0000313" key="3">
    <source>
        <dbReference type="Proteomes" id="UP000287166"/>
    </source>
</evidence>
<reference evidence="2 3" key="1">
    <citation type="journal article" date="2018" name="Sci. Rep.">
        <title>Genome sequence of the cauliflower mushroom Sparassis crispa (Hanabiratake) and its association with beneficial usage.</title>
        <authorList>
            <person name="Kiyama R."/>
            <person name="Furutani Y."/>
            <person name="Kawaguchi K."/>
            <person name="Nakanishi T."/>
        </authorList>
    </citation>
    <scope>NUCLEOTIDE SEQUENCE [LARGE SCALE GENOMIC DNA]</scope>
</reference>
<proteinExistence type="predicted"/>
<dbReference type="RefSeq" id="XP_027615294.1">
    <property type="nucleotide sequence ID" value="XM_027759493.1"/>
</dbReference>
<dbReference type="GeneID" id="38781298"/>
<evidence type="ECO:0000313" key="2">
    <source>
        <dbReference type="EMBL" id="GBE84381.1"/>
    </source>
</evidence>
<feature type="compositionally biased region" description="Acidic residues" evidence="1">
    <location>
        <begin position="7"/>
        <end position="19"/>
    </location>
</feature>
<dbReference type="OrthoDB" id="2754876at2759"/>
<protein>
    <submittedName>
        <fullName evidence="2">Uncharacterized protein</fullName>
    </submittedName>
</protein>